<feature type="transmembrane region" description="Helical" evidence="1">
    <location>
        <begin position="20"/>
        <end position="41"/>
    </location>
</feature>
<dbReference type="AlphaFoldDB" id="A0A396HD30"/>
<dbReference type="Gramene" id="rna33909">
    <property type="protein sequence ID" value="RHN49704.1"/>
    <property type="gene ID" value="gene33909"/>
</dbReference>
<keyword evidence="1" id="KW-1133">Transmembrane helix</keyword>
<evidence type="ECO:0000313" key="2">
    <source>
        <dbReference type="EMBL" id="RHN49704.1"/>
    </source>
</evidence>
<keyword evidence="1" id="KW-0812">Transmembrane</keyword>
<protein>
    <recommendedName>
        <fullName evidence="4">Pentatricopeptide repeat-containing protein</fullName>
    </recommendedName>
</protein>
<evidence type="ECO:0008006" key="4">
    <source>
        <dbReference type="Google" id="ProtNLM"/>
    </source>
</evidence>
<dbReference type="EMBL" id="PSQE01000006">
    <property type="protein sequence ID" value="RHN49704.1"/>
    <property type="molecule type" value="Genomic_DNA"/>
</dbReference>
<gene>
    <name evidence="2" type="ORF">MtrunA17_Chr6g0449441</name>
</gene>
<evidence type="ECO:0000256" key="1">
    <source>
        <dbReference type="SAM" id="Phobius"/>
    </source>
</evidence>
<keyword evidence="1" id="KW-0472">Membrane</keyword>
<organism evidence="2 3">
    <name type="scientific">Medicago truncatula</name>
    <name type="common">Barrel medic</name>
    <name type="synonym">Medicago tribuloides</name>
    <dbReference type="NCBI Taxonomy" id="3880"/>
    <lineage>
        <taxon>Eukaryota</taxon>
        <taxon>Viridiplantae</taxon>
        <taxon>Streptophyta</taxon>
        <taxon>Embryophyta</taxon>
        <taxon>Tracheophyta</taxon>
        <taxon>Spermatophyta</taxon>
        <taxon>Magnoliopsida</taxon>
        <taxon>eudicotyledons</taxon>
        <taxon>Gunneridae</taxon>
        <taxon>Pentapetalae</taxon>
        <taxon>rosids</taxon>
        <taxon>fabids</taxon>
        <taxon>Fabales</taxon>
        <taxon>Fabaceae</taxon>
        <taxon>Papilionoideae</taxon>
        <taxon>50 kb inversion clade</taxon>
        <taxon>NPAAA clade</taxon>
        <taxon>Hologalegina</taxon>
        <taxon>IRL clade</taxon>
        <taxon>Trifolieae</taxon>
        <taxon>Medicago</taxon>
    </lineage>
</organism>
<name>A0A396HD30_MEDTR</name>
<dbReference type="Proteomes" id="UP000265566">
    <property type="component" value="Chromosome 6"/>
</dbReference>
<accession>A0A396HD30</accession>
<proteinExistence type="predicted"/>
<reference evidence="3" key="1">
    <citation type="journal article" date="2018" name="Nat. Plants">
        <title>Whole-genome landscape of Medicago truncatula symbiotic genes.</title>
        <authorList>
            <person name="Pecrix Y."/>
            <person name="Staton S.E."/>
            <person name="Sallet E."/>
            <person name="Lelandais-Briere C."/>
            <person name="Moreau S."/>
            <person name="Carrere S."/>
            <person name="Blein T."/>
            <person name="Jardinaud M.F."/>
            <person name="Latrasse D."/>
            <person name="Zouine M."/>
            <person name="Zahm M."/>
            <person name="Kreplak J."/>
            <person name="Mayjonade B."/>
            <person name="Satge C."/>
            <person name="Perez M."/>
            <person name="Cauet S."/>
            <person name="Marande W."/>
            <person name="Chantry-Darmon C."/>
            <person name="Lopez-Roques C."/>
            <person name="Bouchez O."/>
            <person name="Berard A."/>
            <person name="Debelle F."/>
            <person name="Munos S."/>
            <person name="Bendahmane A."/>
            <person name="Berges H."/>
            <person name="Niebel A."/>
            <person name="Buitink J."/>
            <person name="Frugier F."/>
            <person name="Benhamed M."/>
            <person name="Crespi M."/>
            <person name="Gouzy J."/>
            <person name="Gamas P."/>
        </authorList>
    </citation>
    <scope>NUCLEOTIDE SEQUENCE [LARGE SCALE GENOMIC DNA]</scope>
    <source>
        <strain evidence="3">cv. Jemalong A17</strain>
    </source>
</reference>
<sequence>MFNVCSWKELLGVVVFALSLWWQIIALFGIVAMVQICLAGFRKTLLKTRNCTFGFEDGVEDWDEKAKIFHFRNVVESLCAFKHLDAAKQLIFKLISDGPIPYPEKVFSAIIIAYVEVGEVEQALEMVWIGEFNLSSRVGQVWTELGEQSLWFGFARGCESNARIGGKCFLLQHAKCNSFYFCDYEQKLKTN</sequence>
<evidence type="ECO:0000313" key="3">
    <source>
        <dbReference type="Proteomes" id="UP000265566"/>
    </source>
</evidence>
<comment type="caution">
    <text evidence="2">The sequence shown here is derived from an EMBL/GenBank/DDBJ whole genome shotgun (WGS) entry which is preliminary data.</text>
</comment>